<dbReference type="OrthoDB" id="121380at2759"/>
<protein>
    <submittedName>
        <fullName evidence="2">Uncharacterized protein</fullName>
    </submittedName>
</protein>
<evidence type="ECO:0000256" key="1">
    <source>
        <dbReference type="SAM" id="SignalP"/>
    </source>
</evidence>
<keyword evidence="1" id="KW-0732">Signal</keyword>
<gene>
    <name evidence="2" type="ORF">PDIGIT_LOCUS7813</name>
</gene>
<dbReference type="PANTHER" id="PTHR34315:SF1">
    <property type="entry name" value="INTRADIOL RING-CLEAVAGE DIOXYGENASES DOMAIN-CONTAINING PROTEIN-RELATED"/>
    <property type="match status" value="1"/>
</dbReference>
<reference evidence="2" key="1">
    <citation type="submission" date="2023-01" db="EMBL/GenBank/DDBJ databases">
        <authorList>
            <person name="Van Ghelder C."/>
            <person name="Rancurel C."/>
        </authorList>
    </citation>
    <scope>NUCLEOTIDE SEQUENCE</scope>
    <source>
        <strain evidence="2">CNCM I-4278</strain>
    </source>
</reference>
<accession>A0A9W4XRD9</accession>
<evidence type="ECO:0000313" key="3">
    <source>
        <dbReference type="Proteomes" id="UP001152607"/>
    </source>
</evidence>
<dbReference type="Proteomes" id="UP001152607">
    <property type="component" value="Unassembled WGS sequence"/>
</dbReference>
<proteinExistence type="predicted"/>
<dbReference type="SUPFAM" id="SSF49482">
    <property type="entry name" value="Aromatic compound dioxygenase"/>
    <property type="match status" value="1"/>
</dbReference>
<name>A0A9W4XRD9_9PLEO</name>
<dbReference type="Gene3D" id="2.60.130.10">
    <property type="entry name" value="Aromatic compound dioxygenase"/>
    <property type="match status" value="1"/>
</dbReference>
<dbReference type="AlphaFoldDB" id="A0A9W4XRD9"/>
<evidence type="ECO:0000313" key="2">
    <source>
        <dbReference type="EMBL" id="CAI6334746.1"/>
    </source>
</evidence>
<comment type="caution">
    <text evidence="2">The sequence shown here is derived from an EMBL/GenBank/DDBJ whole genome shotgun (WGS) entry which is preliminary data.</text>
</comment>
<feature type="chain" id="PRO_5040973268" evidence="1">
    <location>
        <begin position="19"/>
        <end position="194"/>
    </location>
</feature>
<organism evidence="2 3">
    <name type="scientific">Periconia digitata</name>
    <dbReference type="NCBI Taxonomy" id="1303443"/>
    <lineage>
        <taxon>Eukaryota</taxon>
        <taxon>Fungi</taxon>
        <taxon>Dikarya</taxon>
        <taxon>Ascomycota</taxon>
        <taxon>Pezizomycotina</taxon>
        <taxon>Dothideomycetes</taxon>
        <taxon>Pleosporomycetidae</taxon>
        <taxon>Pleosporales</taxon>
        <taxon>Massarineae</taxon>
        <taxon>Periconiaceae</taxon>
        <taxon>Periconia</taxon>
    </lineage>
</organism>
<dbReference type="PANTHER" id="PTHR34315">
    <property type="match status" value="1"/>
</dbReference>
<keyword evidence="3" id="KW-1185">Reference proteome</keyword>
<dbReference type="GO" id="GO:0016702">
    <property type="term" value="F:oxidoreductase activity, acting on single donors with incorporation of molecular oxygen, incorporation of two atoms of oxygen"/>
    <property type="evidence" value="ECO:0007669"/>
    <property type="project" value="InterPro"/>
</dbReference>
<dbReference type="InterPro" id="IPR015889">
    <property type="entry name" value="Intradiol_dOase_core"/>
</dbReference>
<dbReference type="GO" id="GO:0005506">
    <property type="term" value="F:iron ion binding"/>
    <property type="evidence" value="ECO:0007669"/>
    <property type="project" value="InterPro"/>
</dbReference>
<feature type="signal peptide" evidence="1">
    <location>
        <begin position="1"/>
        <end position="18"/>
    </location>
</feature>
<sequence>MFLKSFLFSALLSSVAVAHPGHSIKDELQKRGEFLATHTNNLDHCASVHKAAGLDKRALERRAARVDQLQKLRGLERRQTSPIDKSHLSNKPYTPNTSPSEIFADSKSCVLSPETTEGPFYVTGESIRTNLVDGELGVPLHVDIQMIDVNTCQPVKGVFLEIWGKWCSDHHKLMYDSTKYKNNTCDRRQFDRRV</sequence>
<dbReference type="EMBL" id="CAOQHR010000005">
    <property type="protein sequence ID" value="CAI6334746.1"/>
    <property type="molecule type" value="Genomic_DNA"/>
</dbReference>